<proteinExistence type="predicted"/>
<dbReference type="Pfam" id="PF01841">
    <property type="entry name" value="Transglut_core"/>
    <property type="match status" value="1"/>
</dbReference>
<dbReference type="SMART" id="SM00460">
    <property type="entry name" value="TGc"/>
    <property type="match status" value="1"/>
</dbReference>
<evidence type="ECO:0000313" key="2">
    <source>
        <dbReference type="EMBL" id="GAA1573889.1"/>
    </source>
</evidence>
<dbReference type="InterPro" id="IPR002931">
    <property type="entry name" value="Transglutaminase-like"/>
</dbReference>
<organism evidence="2 3">
    <name type="scientific">Kribbella sancticallisti</name>
    <dbReference type="NCBI Taxonomy" id="460087"/>
    <lineage>
        <taxon>Bacteria</taxon>
        <taxon>Bacillati</taxon>
        <taxon>Actinomycetota</taxon>
        <taxon>Actinomycetes</taxon>
        <taxon>Propionibacteriales</taxon>
        <taxon>Kribbellaceae</taxon>
        <taxon>Kribbella</taxon>
    </lineage>
</organism>
<dbReference type="RefSeq" id="WP_344213949.1">
    <property type="nucleotide sequence ID" value="NZ_BAAAOS010000019.1"/>
</dbReference>
<accession>A0ABP4P6E1</accession>
<gene>
    <name evidence="2" type="ORF">GCM10009789_29240</name>
</gene>
<protein>
    <submittedName>
        <fullName evidence="2">Transglutaminase-like domain-containing protein</fullName>
    </submittedName>
</protein>
<name>A0ABP4P6E1_9ACTN</name>
<dbReference type="SUPFAM" id="SSF54001">
    <property type="entry name" value="Cysteine proteinases"/>
    <property type="match status" value="1"/>
</dbReference>
<keyword evidence="3" id="KW-1185">Reference proteome</keyword>
<dbReference type="EMBL" id="BAAAOS010000019">
    <property type="protein sequence ID" value="GAA1573889.1"/>
    <property type="molecule type" value="Genomic_DNA"/>
</dbReference>
<sequence>MDYAKQTPYSDPGAHAALVDALPSDIPELVSVVQNLLIHYRGGGVEFTPDHLEEVNNRWVEAILSTDQQRNAAPLATPREPVDRVAGCCRDYALVTTSALRHKGIPARTRVGFASYFGPAFNYDHVVVEYWNGDRWVMLDPQLEPAEHWGFDVQDIPAGKFHSAAEVWRAFRAGEIDDSLYGVDPSLPLRGGWFIRTYVFLQLAHLMGDELLLWDGWGAMADNLEMDLTPTDEIAALLIAADNGDESATAKLRDRYREDPDLHPGNRILVHSPTGTPPAWFDLTTRQPVDGPLPQAG</sequence>
<comment type="caution">
    <text evidence="2">The sequence shown here is derived from an EMBL/GenBank/DDBJ whole genome shotgun (WGS) entry which is preliminary data.</text>
</comment>
<dbReference type="Gene3D" id="3.10.620.30">
    <property type="match status" value="1"/>
</dbReference>
<dbReference type="InterPro" id="IPR038765">
    <property type="entry name" value="Papain-like_cys_pep_sf"/>
</dbReference>
<reference evidence="3" key="1">
    <citation type="journal article" date="2019" name="Int. J. Syst. Evol. Microbiol.">
        <title>The Global Catalogue of Microorganisms (GCM) 10K type strain sequencing project: providing services to taxonomists for standard genome sequencing and annotation.</title>
        <authorList>
            <consortium name="The Broad Institute Genomics Platform"/>
            <consortium name="The Broad Institute Genome Sequencing Center for Infectious Disease"/>
            <person name="Wu L."/>
            <person name="Ma J."/>
        </authorList>
    </citation>
    <scope>NUCLEOTIDE SEQUENCE [LARGE SCALE GENOMIC DNA]</scope>
    <source>
        <strain evidence="3">JCM 14969</strain>
    </source>
</reference>
<feature type="domain" description="Transglutaminase-like" evidence="1">
    <location>
        <begin position="82"/>
        <end position="143"/>
    </location>
</feature>
<dbReference type="Proteomes" id="UP001500393">
    <property type="component" value="Unassembled WGS sequence"/>
</dbReference>
<evidence type="ECO:0000313" key="3">
    <source>
        <dbReference type="Proteomes" id="UP001500393"/>
    </source>
</evidence>
<evidence type="ECO:0000259" key="1">
    <source>
        <dbReference type="SMART" id="SM00460"/>
    </source>
</evidence>